<feature type="transmembrane region" description="Helical" evidence="7">
    <location>
        <begin position="197"/>
        <end position="217"/>
    </location>
</feature>
<feature type="transmembrane region" description="Helical" evidence="7">
    <location>
        <begin position="109"/>
        <end position="128"/>
    </location>
</feature>
<dbReference type="EMBL" id="ML976977">
    <property type="protein sequence ID" value="KAF1963788.1"/>
    <property type="molecule type" value="Genomic_DNA"/>
</dbReference>
<accession>A0A6A5UG74</accession>
<dbReference type="Gene3D" id="1.20.1250.20">
    <property type="entry name" value="MFS general substrate transporter like domains"/>
    <property type="match status" value="1"/>
</dbReference>
<comment type="similarity">
    <text evidence="2">Belongs to the major facilitator superfamily.</text>
</comment>
<evidence type="ECO:0000313" key="10">
    <source>
        <dbReference type="Proteomes" id="UP000800035"/>
    </source>
</evidence>
<keyword evidence="3 7" id="KW-0812">Transmembrane</keyword>
<dbReference type="OrthoDB" id="2130629at2759"/>
<organism evidence="9 10">
    <name type="scientific">Byssothecium circinans</name>
    <dbReference type="NCBI Taxonomy" id="147558"/>
    <lineage>
        <taxon>Eukaryota</taxon>
        <taxon>Fungi</taxon>
        <taxon>Dikarya</taxon>
        <taxon>Ascomycota</taxon>
        <taxon>Pezizomycotina</taxon>
        <taxon>Dothideomycetes</taxon>
        <taxon>Pleosporomycetidae</taxon>
        <taxon>Pleosporales</taxon>
        <taxon>Massarineae</taxon>
        <taxon>Massarinaceae</taxon>
        <taxon>Byssothecium</taxon>
    </lineage>
</organism>
<feature type="transmembrane region" description="Helical" evidence="7">
    <location>
        <begin position="78"/>
        <end position="97"/>
    </location>
</feature>
<evidence type="ECO:0000256" key="1">
    <source>
        <dbReference type="ARBA" id="ARBA00004141"/>
    </source>
</evidence>
<dbReference type="Proteomes" id="UP000800035">
    <property type="component" value="Unassembled WGS sequence"/>
</dbReference>
<evidence type="ECO:0000259" key="8">
    <source>
        <dbReference type="PROSITE" id="PS50850"/>
    </source>
</evidence>
<keyword evidence="10" id="KW-1185">Reference proteome</keyword>
<feature type="transmembrane region" description="Helical" evidence="7">
    <location>
        <begin position="268"/>
        <end position="286"/>
    </location>
</feature>
<evidence type="ECO:0000313" key="9">
    <source>
        <dbReference type="EMBL" id="KAF1963788.1"/>
    </source>
</evidence>
<evidence type="ECO:0000256" key="6">
    <source>
        <dbReference type="SAM" id="MobiDB-lite"/>
    </source>
</evidence>
<name>A0A6A5UG74_9PLEO</name>
<dbReference type="Pfam" id="PF07690">
    <property type="entry name" value="MFS_1"/>
    <property type="match status" value="1"/>
</dbReference>
<dbReference type="InterPro" id="IPR011701">
    <property type="entry name" value="MFS"/>
</dbReference>
<dbReference type="SUPFAM" id="SSF103473">
    <property type="entry name" value="MFS general substrate transporter"/>
    <property type="match status" value="1"/>
</dbReference>
<comment type="subcellular location">
    <subcellularLocation>
        <location evidence="1">Membrane</location>
        <topology evidence="1">Multi-pass membrane protein</topology>
    </subcellularLocation>
</comment>
<feature type="transmembrane region" description="Helical" evidence="7">
    <location>
        <begin position="346"/>
        <end position="365"/>
    </location>
</feature>
<keyword evidence="5 7" id="KW-0472">Membrane</keyword>
<dbReference type="GO" id="GO:0016020">
    <property type="term" value="C:membrane"/>
    <property type="evidence" value="ECO:0007669"/>
    <property type="project" value="UniProtKB-SubCell"/>
</dbReference>
<reference evidence="9" key="1">
    <citation type="journal article" date="2020" name="Stud. Mycol.">
        <title>101 Dothideomycetes genomes: a test case for predicting lifestyles and emergence of pathogens.</title>
        <authorList>
            <person name="Haridas S."/>
            <person name="Albert R."/>
            <person name="Binder M."/>
            <person name="Bloem J."/>
            <person name="Labutti K."/>
            <person name="Salamov A."/>
            <person name="Andreopoulos B."/>
            <person name="Baker S."/>
            <person name="Barry K."/>
            <person name="Bills G."/>
            <person name="Bluhm B."/>
            <person name="Cannon C."/>
            <person name="Castanera R."/>
            <person name="Culley D."/>
            <person name="Daum C."/>
            <person name="Ezra D."/>
            <person name="Gonzalez J."/>
            <person name="Henrissat B."/>
            <person name="Kuo A."/>
            <person name="Liang C."/>
            <person name="Lipzen A."/>
            <person name="Lutzoni F."/>
            <person name="Magnuson J."/>
            <person name="Mondo S."/>
            <person name="Nolan M."/>
            <person name="Ohm R."/>
            <person name="Pangilinan J."/>
            <person name="Park H.-J."/>
            <person name="Ramirez L."/>
            <person name="Alfaro M."/>
            <person name="Sun H."/>
            <person name="Tritt A."/>
            <person name="Yoshinaga Y."/>
            <person name="Zwiers L.-H."/>
            <person name="Turgeon B."/>
            <person name="Goodwin S."/>
            <person name="Spatafora J."/>
            <person name="Crous P."/>
            <person name="Grigoriev I."/>
        </authorList>
    </citation>
    <scope>NUCLEOTIDE SEQUENCE</scope>
    <source>
        <strain evidence="9">CBS 675.92</strain>
    </source>
</reference>
<dbReference type="PROSITE" id="PS50850">
    <property type="entry name" value="MFS"/>
    <property type="match status" value="1"/>
</dbReference>
<evidence type="ECO:0000256" key="3">
    <source>
        <dbReference type="ARBA" id="ARBA00022692"/>
    </source>
</evidence>
<feature type="transmembrane region" description="Helical" evidence="7">
    <location>
        <begin position="168"/>
        <end position="191"/>
    </location>
</feature>
<dbReference type="PANTHER" id="PTHR23502">
    <property type="entry name" value="MAJOR FACILITATOR SUPERFAMILY"/>
    <property type="match status" value="1"/>
</dbReference>
<feature type="transmembrane region" description="Helical" evidence="7">
    <location>
        <begin position="402"/>
        <end position="424"/>
    </location>
</feature>
<gene>
    <name evidence="9" type="ORF">CC80DRAFT_460778</name>
</gene>
<evidence type="ECO:0000256" key="4">
    <source>
        <dbReference type="ARBA" id="ARBA00022989"/>
    </source>
</evidence>
<feature type="domain" description="Major facilitator superfamily (MFS) profile" evidence="8">
    <location>
        <begin position="40"/>
        <end position="468"/>
    </location>
</feature>
<dbReference type="AlphaFoldDB" id="A0A6A5UG74"/>
<sequence>MAAAPTAIPPPAPEPASQIEPTQSSRADPQQWSTWRKVLSVVTVSYADCLTFLVSMMLAPSIPQVLRTFRPDGSDKFLGSFSVTVYILGFVFGPLLFGPMTDLVGRIAILRFTASLYLVFTIACAVSPSLPVLIVFRFIAGCFGGAPMAIGGGVVSDLYAPGKRTLPMAWYSVGTMMGPTLGPVLGGLITGGLSWRWVFWIAAILAGLCVASLWFMLEETHQATLIRRAEGERSNRTMSDKTALITTLFPTFKRSINLASKIPRHTPALAILLLIGIFNGLVNMILSSLGSVFQFQYHFPPTTAGLSYLGLGIGGVVGLAATPGISDYFAKFRPNPDGSKRPQHTLPMMMIAGPLSSIGLFWYGWSCQAKTHWIVPIIGLCVFGFGYTSMRLSTQIFLVEAISNFTASALAAHTVFSSIGGAAIPVGTFPLYDHLGYGWGNSVIAFINLGLCVVPFAMYMASVELGNDWIIRIDG</sequence>
<dbReference type="PANTHER" id="PTHR23502:SF68">
    <property type="entry name" value="MULTIDRUG TRANSPORTER, PUTATIVE (AFU_ORTHOLOGUE AFUA_3G01120)-RELATED"/>
    <property type="match status" value="1"/>
</dbReference>
<dbReference type="InterPro" id="IPR020846">
    <property type="entry name" value="MFS_dom"/>
</dbReference>
<protein>
    <submittedName>
        <fullName evidence="9">MFS general substrate transporter</fullName>
    </submittedName>
</protein>
<feature type="transmembrane region" description="Helical" evidence="7">
    <location>
        <begin position="444"/>
        <end position="463"/>
    </location>
</feature>
<dbReference type="InterPro" id="IPR036259">
    <property type="entry name" value="MFS_trans_sf"/>
</dbReference>
<keyword evidence="4 7" id="KW-1133">Transmembrane helix</keyword>
<proteinExistence type="inferred from homology"/>
<feature type="transmembrane region" description="Helical" evidence="7">
    <location>
        <begin position="371"/>
        <end position="390"/>
    </location>
</feature>
<feature type="transmembrane region" description="Helical" evidence="7">
    <location>
        <begin position="134"/>
        <end position="156"/>
    </location>
</feature>
<evidence type="ECO:0000256" key="7">
    <source>
        <dbReference type="SAM" id="Phobius"/>
    </source>
</evidence>
<feature type="region of interest" description="Disordered" evidence="6">
    <location>
        <begin position="1"/>
        <end position="29"/>
    </location>
</feature>
<evidence type="ECO:0000256" key="5">
    <source>
        <dbReference type="ARBA" id="ARBA00023136"/>
    </source>
</evidence>
<feature type="transmembrane region" description="Helical" evidence="7">
    <location>
        <begin position="306"/>
        <end position="325"/>
    </location>
</feature>
<dbReference type="GO" id="GO:0022857">
    <property type="term" value="F:transmembrane transporter activity"/>
    <property type="evidence" value="ECO:0007669"/>
    <property type="project" value="InterPro"/>
</dbReference>
<feature type="compositionally biased region" description="Polar residues" evidence="6">
    <location>
        <begin position="19"/>
        <end position="29"/>
    </location>
</feature>
<evidence type="ECO:0000256" key="2">
    <source>
        <dbReference type="ARBA" id="ARBA00008335"/>
    </source>
</evidence>